<dbReference type="GO" id="GO:0016811">
    <property type="term" value="F:hydrolase activity, acting on carbon-nitrogen (but not peptide) bonds, in linear amides"/>
    <property type="evidence" value="ECO:0007669"/>
    <property type="project" value="TreeGrafter"/>
</dbReference>
<organism evidence="1">
    <name type="scientific">uncultured Acetothermia bacterium</name>
    <dbReference type="NCBI Taxonomy" id="236499"/>
    <lineage>
        <taxon>Bacteria</taxon>
        <taxon>Candidatus Bipolaricaulota</taxon>
        <taxon>environmental samples</taxon>
    </lineage>
</organism>
<dbReference type="GO" id="GO:0019941">
    <property type="term" value="P:modification-dependent protein catabolic process"/>
    <property type="evidence" value="ECO:0007669"/>
    <property type="project" value="InterPro"/>
</dbReference>
<gene>
    <name evidence="1" type="ORF">HGMM_F17E10C14</name>
</gene>
<evidence type="ECO:0000313" key="1">
    <source>
        <dbReference type="EMBL" id="BAL54684.1"/>
    </source>
</evidence>
<sequence>MDRLLGIETEYGILIEGIDVTDLVDEARALVQSYAELSAQPWDYRDEDPLRDARGWRAPALTLNPKDERYEKPSRKHLSASEDHADKVLPNGARFYHDHGHPEYSTPECRSLQELISHDKAGERIVWAAAQSYAQKTGRAVSIFKNNIDYHGMSFGCHENYLVSRRLSFEQLIAGLLPFLVTRVLFAGAGRVGGENSWVDYQLSQRADFFTELCSVDTLDRRPLINSRDEPHADATLYRRLHVICGDANFSEYATALKVGTTALVLGTLEAGYGPPGTLKDPVKALKELSRDQTYRWRVALEEEGSIPAIDVQRAYLKAAQELFHHRDAETDWILHEWESVLDDLEADPLRCADRLDWVAKRRLLQTFIESEKLSWRDEIVRSLDLEYHSLDPERSLFYELQNQGVMRRLVTDEEIVRAMRHAPTDTRAFIRGLCVRRFSEAIRALNWGRITLSQDGQDVLLDLRGLVDGRVGALARAVEGVSTPRELLGIIQQATHNKKRR</sequence>
<protein>
    <submittedName>
        <fullName evidence="1">Hypothetical conserved protein</fullName>
    </submittedName>
</protein>
<dbReference type="GO" id="GO:0070490">
    <property type="term" value="P:protein pupylation"/>
    <property type="evidence" value="ECO:0007669"/>
    <property type="project" value="TreeGrafter"/>
</dbReference>
<dbReference type="AlphaFoldDB" id="H5SEU8"/>
<reference evidence="1" key="1">
    <citation type="journal article" date="2005" name="Environ. Microbiol.">
        <title>Genetic and functional properties of uncultivated thermophilic crenarchaeotes from a subsurface gold mine as revealed by analysis of genome fragments.</title>
        <authorList>
            <person name="Nunoura T."/>
            <person name="Hirayama H."/>
            <person name="Takami H."/>
            <person name="Oida H."/>
            <person name="Nishi S."/>
            <person name="Shimamura S."/>
            <person name="Suzuki Y."/>
            <person name="Inagaki F."/>
            <person name="Takai K."/>
            <person name="Nealson K.H."/>
            <person name="Horikoshi K."/>
        </authorList>
    </citation>
    <scope>NUCLEOTIDE SEQUENCE</scope>
</reference>
<dbReference type="PANTHER" id="PTHR42307:SF2">
    <property type="entry name" value="PUP DEAMIDASE_DEPUPYLASE"/>
    <property type="match status" value="1"/>
</dbReference>
<dbReference type="InterPro" id="IPR004347">
    <property type="entry name" value="Pup_ligase/deamidase"/>
</dbReference>
<dbReference type="Pfam" id="PF03136">
    <property type="entry name" value="Pup_ligase"/>
    <property type="match status" value="1"/>
</dbReference>
<name>H5SEU8_9BACT</name>
<dbReference type="PANTHER" id="PTHR42307">
    <property type="entry name" value="PUP DEAMIDASE/DEPUPYLASE"/>
    <property type="match status" value="1"/>
</dbReference>
<accession>H5SEU8</accession>
<dbReference type="GO" id="GO:0010498">
    <property type="term" value="P:proteasomal protein catabolic process"/>
    <property type="evidence" value="ECO:0007669"/>
    <property type="project" value="InterPro"/>
</dbReference>
<dbReference type="EMBL" id="AP011697">
    <property type="protein sequence ID" value="BAL54684.1"/>
    <property type="molecule type" value="Genomic_DNA"/>
</dbReference>
<reference evidence="1" key="2">
    <citation type="journal article" date="2012" name="PLoS ONE">
        <title>A Deeply Branching Thermophilic Bacterium with an Ancient Acetyl-CoA Pathway Dominates a Subsurface Ecosystem.</title>
        <authorList>
            <person name="Takami H."/>
            <person name="Noguchi H."/>
            <person name="Takaki Y."/>
            <person name="Uchiyama I."/>
            <person name="Toyoda A."/>
            <person name="Nishi S."/>
            <person name="Chee G.-J."/>
            <person name="Arai W."/>
            <person name="Nunoura T."/>
            <person name="Itoh T."/>
            <person name="Hattori M."/>
            <person name="Takai K."/>
        </authorList>
    </citation>
    <scope>NUCLEOTIDE SEQUENCE</scope>
</reference>
<dbReference type="GO" id="GO:0005524">
    <property type="term" value="F:ATP binding"/>
    <property type="evidence" value="ECO:0007669"/>
    <property type="project" value="TreeGrafter"/>
</dbReference>
<dbReference type="GO" id="GO:0008233">
    <property type="term" value="F:peptidase activity"/>
    <property type="evidence" value="ECO:0007669"/>
    <property type="project" value="TreeGrafter"/>
</dbReference>
<proteinExistence type="predicted"/>